<name>A0ACB9WFV9_CHAAC</name>
<comment type="caution">
    <text evidence="1">The sequence shown here is derived from an EMBL/GenBank/DDBJ whole genome shotgun (WGS) entry which is preliminary data.</text>
</comment>
<gene>
    <name evidence="1" type="ORF">KUCAC02_023778</name>
</gene>
<organism evidence="1 2">
    <name type="scientific">Chaenocephalus aceratus</name>
    <name type="common">Blackfin icefish</name>
    <name type="synonym">Chaenichthys aceratus</name>
    <dbReference type="NCBI Taxonomy" id="36190"/>
    <lineage>
        <taxon>Eukaryota</taxon>
        <taxon>Metazoa</taxon>
        <taxon>Chordata</taxon>
        <taxon>Craniata</taxon>
        <taxon>Vertebrata</taxon>
        <taxon>Euteleostomi</taxon>
        <taxon>Actinopterygii</taxon>
        <taxon>Neopterygii</taxon>
        <taxon>Teleostei</taxon>
        <taxon>Neoteleostei</taxon>
        <taxon>Acanthomorphata</taxon>
        <taxon>Eupercaria</taxon>
        <taxon>Perciformes</taxon>
        <taxon>Notothenioidei</taxon>
        <taxon>Channichthyidae</taxon>
        <taxon>Chaenocephalus</taxon>
    </lineage>
</organism>
<keyword evidence="2" id="KW-1185">Reference proteome</keyword>
<dbReference type="Proteomes" id="UP001057452">
    <property type="component" value="Chromosome 22"/>
</dbReference>
<reference evidence="1" key="1">
    <citation type="submission" date="2022-05" db="EMBL/GenBank/DDBJ databases">
        <title>Chromosome-level genome of Chaenocephalus aceratus.</title>
        <authorList>
            <person name="Park H."/>
        </authorList>
    </citation>
    <scope>NUCLEOTIDE SEQUENCE</scope>
    <source>
        <strain evidence="1">KU_202001</strain>
    </source>
</reference>
<sequence>MCKSLLENTSVSHWINQAFPSAVNLPVFNLADDPEGSFVPPEFDHTGSTFEGHVYSLGSTLTAALNFVIEPELEAELGEEIQRLLEQMQEEKPEDRPLLQVCRGWDSSLGAEDMEGDGDCATLADELDCRSQNSSPVRRRVHQRLNRGRGALNCSCSVPDSNNPPCLSPPTHGDISVPVSDLTEIGTDEHSSCESMWSNRVPRLDRGMSCESYPRSYTEDYREESRGSEDAAETFCSGDTKVQGGSDCDSEDCTQDSASSCTSCQELDMEQDSSEDQSSFNHTLCIPNNSMTKSMLCLNEESQDAWISRRELLTRCGRRLTVNELWALCFSCLSSLQTYIDFPGIHAETVWNNLIRIVPPTASKSIAAEDLSVSETQQSSLEESSQNSGEYIFSLKDLQYQMFAGVVKERFKDLYWEEDLLGVLHCLVNYSPSTL</sequence>
<accession>A0ACB9WFV9</accession>
<evidence type="ECO:0000313" key="1">
    <source>
        <dbReference type="EMBL" id="KAI4812380.1"/>
    </source>
</evidence>
<evidence type="ECO:0000313" key="2">
    <source>
        <dbReference type="Proteomes" id="UP001057452"/>
    </source>
</evidence>
<protein>
    <submittedName>
        <fullName evidence="1">Uncharacterized protein</fullName>
    </submittedName>
</protein>
<dbReference type="EMBL" id="CM043806">
    <property type="protein sequence ID" value="KAI4812380.1"/>
    <property type="molecule type" value="Genomic_DNA"/>
</dbReference>
<proteinExistence type="predicted"/>